<gene>
    <name evidence="1" type="ORF">HPB47_006830</name>
</gene>
<reference evidence="1 2" key="1">
    <citation type="journal article" date="2020" name="Cell">
        <title>Large-Scale Comparative Analyses of Tick Genomes Elucidate Their Genetic Diversity and Vector Capacities.</title>
        <authorList>
            <consortium name="Tick Genome and Microbiome Consortium (TIGMIC)"/>
            <person name="Jia N."/>
            <person name="Wang J."/>
            <person name="Shi W."/>
            <person name="Du L."/>
            <person name="Sun Y."/>
            <person name="Zhan W."/>
            <person name="Jiang J.F."/>
            <person name="Wang Q."/>
            <person name="Zhang B."/>
            <person name="Ji P."/>
            <person name="Bell-Sakyi L."/>
            <person name="Cui X.M."/>
            <person name="Yuan T.T."/>
            <person name="Jiang B.G."/>
            <person name="Yang W.F."/>
            <person name="Lam T.T."/>
            <person name="Chang Q.C."/>
            <person name="Ding S.J."/>
            <person name="Wang X.J."/>
            <person name="Zhu J.G."/>
            <person name="Ruan X.D."/>
            <person name="Zhao L."/>
            <person name="Wei J.T."/>
            <person name="Ye R.Z."/>
            <person name="Que T.C."/>
            <person name="Du C.H."/>
            <person name="Zhou Y.H."/>
            <person name="Cheng J.X."/>
            <person name="Dai P.F."/>
            <person name="Guo W.B."/>
            <person name="Han X.H."/>
            <person name="Huang E.J."/>
            <person name="Li L.F."/>
            <person name="Wei W."/>
            <person name="Gao Y.C."/>
            <person name="Liu J.Z."/>
            <person name="Shao H.Z."/>
            <person name="Wang X."/>
            <person name="Wang C.C."/>
            <person name="Yang T.C."/>
            <person name="Huo Q.B."/>
            <person name="Li W."/>
            <person name="Chen H.Y."/>
            <person name="Chen S.E."/>
            <person name="Zhou L.G."/>
            <person name="Ni X.B."/>
            <person name="Tian J.H."/>
            <person name="Sheng Y."/>
            <person name="Liu T."/>
            <person name="Pan Y.S."/>
            <person name="Xia L.Y."/>
            <person name="Li J."/>
            <person name="Zhao F."/>
            <person name="Cao W.C."/>
        </authorList>
    </citation>
    <scope>NUCLEOTIDE SEQUENCE [LARGE SCALE GENOMIC DNA]</scope>
    <source>
        <strain evidence="1">Iper-2018</strain>
    </source>
</reference>
<evidence type="ECO:0000313" key="1">
    <source>
        <dbReference type="EMBL" id="KAG0416015.1"/>
    </source>
</evidence>
<feature type="non-terminal residue" evidence="1">
    <location>
        <position position="466"/>
    </location>
</feature>
<dbReference type="EMBL" id="JABSTQ010010997">
    <property type="protein sequence ID" value="KAG0416015.1"/>
    <property type="molecule type" value="Genomic_DNA"/>
</dbReference>
<protein>
    <submittedName>
        <fullName evidence="1">Uncharacterized protein</fullName>
    </submittedName>
</protein>
<dbReference type="Proteomes" id="UP000805193">
    <property type="component" value="Unassembled WGS sequence"/>
</dbReference>
<accession>A0AC60P9B1</accession>
<proteinExistence type="predicted"/>
<comment type="caution">
    <text evidence="1">The sequence shown here is derived from an EMBL/GenBank/DDBJ whole genome shotgun (WGS) entry which is preliminary data.</text>
</comment>
<organism evidence="1 2">
    <name type="scientific">Ixodes persulcatus</name>
    <name type="common">Taiga tick</name>
    <dbReference type="NCBI Taxonomy" id="34615"/>
    <lineage>
        <taxon>Eukaryota</taxon>
        <taxon>Metazoa</taxon>
        <taxon>Ecdysozoa</taxon>
        <taxon>Arthropoda</taxon>
        <taxon>Chelicerata</taxon>
        <taxon>Arachnida</taxon>
        <taxon>Acari</taxon>
        <taxon>Parasitiformes</taxon>
        <taxon>Ixodida</taxon>
        <taxon>Ixodoidea</taxon>
        <taxon>Ixodidae</taxon>
        <taxon>Ixodinae</taxon>
        <taxon>Ixodes</taxon>
    </lineage>
</organism>
<keyword evidence="2" id="KW-1185">Reference proteome</keyword>
<evidence type="ECO:0000313" key="2">
    <source>
        <dbReference type="Proteomes" id="UP000805193"/>
    </source>
</evidence>
<name>A0AC60P9B1_IXOPE</name>
<sequence length="466" mass="51922">MQRGRPKTLLDGSQDAGPGLRVKRAVAAAVLTKPLKQVRGEDGPGLNLAERDNLPAREDVGDVWAPLYIAQLQSTMSGYLEDLSDSQRAALDRFRTAIADVHGERTDRFLLRWLRAREFDVSKAEDMFRRELSGAVQDAEEVSQPSVVLLKPTGVAKDCAQQGPVNPRFTVCFTVSLIANAVCNARTLSFCIRCKFLPEGVKHLFGGFTPSAGHGVRILKILRSEWRRQARIYRTLLCAVLRDPGGLQQNNGRLRDFFGILDRTTEFLWQQSLQRLRSGMPRKHPIAACNIKSVSEVHLPEKVKQVLDRGPKFAVEPKMSAPELLGLVRRVSRHAPDGEVERCISEGVDVLTRNKPDSPGVPIRKAVSLLRERRLSLLPADKEGGFVVLTEAEYASSLLRVVQLLQRYYPGGLLECHSEGHPLLLVPMGNVDIRGFLQILPAAAILRHLAYMLECQESLKERVSLK</sequence>